<evidence type="ECO:0000313" key="2">
    <source>
        <dbReference type="EMBL" id="TGL53538.1"/>
    </source>
</evidence>
<name>A0A4R9JS95_9LEPT</name>
<dbReference type="EMBL" id="RQGG01000026">
    <property type="protein sequence ID" value="TGL53538.1"/>
    <property type="molecule type" value="Genomic_DNA"/>
</dbReference>
<dbReference type="NCBIfam" id="NF047440">
    <property type="entry name" value="LA3751_2_3_fam"/>
    <property type="match status" value="1"/>
</dbReference>
<organism evidence="2 3">
    <name type="scientific">Leptospira kemamanensis</name>
    <dbReference type="NCBI Taxonomy" id="2484942"/>
    <lineage>
        <taxon>Bacteria</taxon>
        <taxon>Pseudomonadati</taxon>
        <taxon>Spirochaetota</taxon>
        <taxon>Spirochaetia</taxon>
        <taxon>Leptospirales</taxon>
        <taxon>Leptospiraceae</taxon>
        <taxon>Leptospira</taxon>
    </lineage>
</organism>
<keyword evidence="2" id="KW-0808">Transferase</keyword>
<feature type="transmembrane region" description="Helical" evidence="1">
    <location>
        <begin position="311"/>
        <end position="329"/>
    </location>
</feature>
<dbReference type="OrthoDB" id="345104at2"/>
<proteinExistence type="predicted"/>
<feature type="transmembrane region" description="Helical" evidence="1">
    <location>
        <begin position="341"/>
        <end position="358"/>
    </location>
</feature>
<sequence length="503" mass="59080">MFSFKNRSGIILFFIPLFLLLTQVFIRVDQFYISDPLIKWIQVVSLWQQNWTTESVLYPAKHLDPLFLMSPLNENFVFLNQDRLIGQYPIGFTFVYSLLGVIPHHFLPYLNFIYLALFIHLMQKNNFAIPVIVFAILGTVIFPLLIDFSENGLFILLSAYGYYFLLQAFQTNQTKEWLLGNLFLGLSLWLRLEGILLFVSIQMALFYLQVVKRKETFVKILHPIRYFLFAIVLFAFIIWNYKSYTDPLGTRHLANFGKFEKTIIDQIQIFISIIFTFPKKEMWTLGFFLQSPIYLYTLFKLKKENLQSNPTLLFHILVIFHFLIFVAITSPNDGLTLNGRYLAILVFPLTFLLNEMFFKIQNQKLIFYSLGIWTFFCALLILIVFYFSSKELKKLKSELSNFQSDLIVTTSEVLSGGYTLDLISKKVICVRNDFLVYYFYYNLMQNKTPEFLLLYVKKETMGTEDEKDSYQSILREAKANGYTCSPSLDTSKIMSQKCVRTDF</sequence>
<dbReference type="Proteomes" id="UP000297609">
    <property type="component" value="Unassembled WGS sequence"/>
</dbReference>
<dbReference type="InterPro" id="IPR059217">
    <property type="entry name" value="LA3751_2-like"/>
</dbReference>
<feature type="transmembrane region" description="Helical" evidence="1">
    <location>
        <begin position="189"/>
        <end position="211"/>
    </location>
</feature>
<protein>
    <submittedName>
        <fullName evidence="2">Dolichyl-phosphate-mannose-protein mannosyltransferase</fullName>
    </submittedName>
</protein>
<feature type="transmembrane region" description="Helical" evidence="1">
    <location>
        <begin position="128"/>
        <end position="146"/>
    </location>
</feature>
<dbReference type="AlphaFoldDB" id="A0A4R9JS95"/>
<feature type="transmembrane region" description="Helical" evidence="1">
    <location>
        <begin position="282"/>
        <end position="299"/>
    </location>
</feature>
<comment type="caution">
    <text evidence="2">The sequence shown here is derived from an EMBL/GenBank/DDBJ whole genome shotgun (WGS) entry which is preliminary data.</text>
</comment>
<feature type="transmembrane region" description="Helical" evidence="1">
    <location>
        <begin position="223"/>
        <end position="241"/>
    </location>
</feature>
<feature type="transmembrane region" description="Helical" evidence="1">
    <location>
        <begin position="365"/>
        <end position="387"/>
    </location>
</feature>
<keyword evidence="1" id="KW-0812">Transmembrane</keyword>
<accession>A0A4R9JS95</accession>
<feature type="transmembrane region" description="Helical" evidence="1">
    <location>
        <begin position="153"/>
        <end position="169"/>
    </location>
</feature>
<gene>
    <name evidence="2" type="ORF">EHQ59_08515</name>
</gene>
<keyword evidence="1" id="KW-1133">Transmembrane helix</keyword>
<keyword evidence="2" id="KW-0328">Glycosyltransferase</keyword>
<keyword evidence="3" id="KW-1185">Reference proteome</keyword>
<dbReference type="RefSeq" id="WP_135619258.1">
    <property type="nucleotide sequence ID" value="NZ_RQGG01000026.1"/>
</dbReference>
<reference evidence="2" key="1">
    <citation type="journal article" date="2019" name="PLoS Negl. Trop. Dis.">
        <title>Revisiting the worldwide diversity of Leptospira species in the environment.</title>
        <authorList>
            <person name="Vincent A.T."/>
            <person name="Schiettekatte O."/>
            <person name="Bourhy P."/>
            <person name="Veyrier F.J."/>
            <person name="Picardeau M."/>
        </authorList>
    </citation>
    <scope>NUCLEOTIDE SEQUENCE [LARGE SCALE GENOMIC DNA]</scope>
    <source>
        <strain evidence="2">201702454</strain>
    </source>
</reference>
<dbReference type="GO" id="GO:0016757">
    <property type="term" value="F:glycosyltransferase activity"/>
    <property type="evidence" value="ECO:0007669"/>
    <property type="project" value="UniProtKB-KW"/>
</dbReference>
<evidence type="ECO:0000313" key="3">
    <source>
        <dbReference type="Proteomes" id="UP000297609"/>
    </source>
</evidence>
<feature type="transmembrane region" description="Helical" evidence="1">
    <location>
        <begin position="84"/>
        <end position="101"/>
    </location>
</feature>
<keyword evidence="1" id="KW-0472">Membrane</keyword>
<evidence type="ECO:0000256" key="1">
    <source>
        <dbReference type="SAM" id="Phobius"/>
    </source>
</evidence>